<evidence type="ECO:0000313" key="16">
    <source>
        <dbReference type="Proteomes" id="UP000675664"/>
    </source>
</evidence>
<reference evidence="15" key="1">
    <citation type="submission" date="2021-04" db="EMBL/GenBank/DDBJ databases">
        <title>Sinoanaerobacter chloroacetimidivorans sp. nov., an obligate anaerobic bacterium isolated from anaerobic sludge.</title>
        <authorList>
            <person name="Bao Y."/>
        </authorList>
    </citation>
    <scope>NUCLEOTIDE SEQUENCE</scope>
    <source>
        <strain evidence="15">BAD-6</strain>
    </source>
</reference>
<dbReference type="HAMAP" id="MF_01024">
    <property type="entry name" value="HisD"/>
    <property type="match status" value="1"/>
</dbReference>
<feature type="binding site" evidence="8 13">
    <location>
        <position position="367"/>
    </location>
    <ligand>
        <name>Zn(2+)</name>
        <dbReference type="ChEBI" id="CHEBI:29105"/>
    </ligand>
</feature>
<evidence type="ECO:0000256" key="10">
    <source>
        <dbReference type="PIRSR" id="PIRSR000099-1"/>
    </source>
</evidence>
<evidence type="ECO:0000256" key="3">
    <source>
        <dbReference type="ARBA" id="ARBA00012965"/>
    </source>
</evidence>
<feature type="binding site" evidence="8 13">
    <location>
        <position position="265"/>
    </location>
    <ligand>
        <name>Zn(2+)</name>
        <dbReference type="ChEBI" id="CHEBI:29105"/>
    </ligand>
</feature>
<dbReference type="Proteomes" id="UP000675664">
    <property type="component" value="Unassembled WGS sequence"/>
</dbReference>
<keyword evidence="6 8" id="KW-0560">Oxidoreductase</keyword>
<evidence type="ECO:0000256" key="13">
    <source>
        <dbReference type="PIRSR" id="PIRSR000099-4"/>
    </source>
</evidence>
<comment type="pathway">
    <text evidence="8">Amino-acid biosynthesis; L-histidine biosynthesis; L-histidine from 5-phospho-alpha-D-ribose 1-diphosphate: step 9/9.</text>
</comment>
<feature type="binding site" evidence="8 12">
    <location>
        <position position="367"/>
    </location>
    <ligand>
        <name>substrate</name>
    </ligand>
</feature>
<evidence type="ECO:0000256" key="12">
    <source>
        <dbReference type="PIRSR" id="PIRSR000099-3"/>
    </source>
</evidence>
<dbReference type="UniPathway" id="UPA00031">
    <property type="reaction ID" value="UER00014"/>
</dbReference>
<feature type="binding site" evidence="8 11">
    <location>
        <position position="127"/>
    </location>
    <ligand>
        <name>NAD(+)</name>
        <dbReference type="ChEBI" id="CHEBI:57540"/>
    </ligand>
</feature>
<comment type="caution">
    <text evidence="15">The sequence shown here is derived from an EMBL/GenBank/DDBJ whole genome shotgun (WGS) entry which is preliminary data.</text>
</comment>
<dbReference type="PROSITE" id="PS00611">
    <property type="entry name" value="HISOL_DEHYDROGENASE"/>
    <property type="match status" value="1"/>
</dbReference>
<dbReference type="PANTHER" id="PTHR21256">
    <property type="entry name" value="HISTIDINOL DEHYDROGENASE HDH"/>
    <property type="match status" value="1"/>
</dbReference>
<feature type="active site" description="Proton acceptor" evidence="8 10">
    <location>
        <position position="334"/>
    </location>
</feature>
<feature type="binding site" evidence="8 13">
    <location>
        <position position="426"/>
    </location>
    <ligand>
        <name>Zn(2+)</name>
        <dbReference type="ChEBI" id="CHEBI:29105"/>
    </ligand>
</feature>
<evidence type="ECO:0000256" key="7">
    <source>
        <dbReference type="ARBA" id="ARBA00049489"/>
    </source>
</evidence>
<keyword evidence="8 11" id="KW-0520">NAD</keyword>
<evidence type="ECO:0000256" key="11">
    <source>
        <dbReference type="PIRSR" id="PIRSR000099-2"/>
    </source>
</evidence>
<dbReference type="PIRSF" id="PIRSF000099">
    <property type="entry name" value="Histidinol_dh"/>
    <property type="match status" value="1"/>
</dbReference>
<reference evidence="15" key="2">
    <citation type="submission" date="2021-04" db="EMBL/GenBank/DDBJ databases">
        <authorList>
            <person name="Liu J."/>
        </authorList>
    </citation>
    <scope>NUCLEOTIDE SEQUENCE</scope>
    <source>
        <strain evidence="15">BAD-6</strain>
    </source>
</reference>
<dbReference type="Gene3D" id="1.20.5.1300">
    <property type="match status" value="1"/>
</dbReference>
<dbReference type="PRINTS" id="PR00083">
    <property type="entry name" value="HOLDHDRGNASE"/>
</dbReference>
<dbReference type="EMBL" id="JAGSND010000010">
    <property type="protein sequence ID" value="MBR0599083.1"/>
    <property type="molecule type" value="Genomic_DNA"/>
</dbReference>
<evidence type="ECO:0000256" key="1">
    <source>
        <dbReference type="ARBA" id="ARBA00003850"/>
    </source>
</evidence>
<dbReference type="Gene3D" id="3.40.50.1980">
    <property type="entry name" value="Nitrogenase molybdenum iron protein domain"/>
    <property type="match status" value="2"/>
</dbReference>
<keyword evidence="8" id="KW-0028">Amino-acid biosynthesis</keyword>
<dbReference type="AlphaFoldDB" id="A0A8J7W4A4"/>
<feature type="binding site" evidence="8 11">
    <location>
        <position position="197"/>
    </location>
    <ligand>
        <name>NAD(+)</name>
        <dbReference type="ChEBI" id="CHEBI:57540"/>
    </ligand>
</feature>
<feature type="binding site" evidence="8 12">
    <location>
        <position position="268"/>
    </location>
    <ligand>
        <name>substrate</name>
    </ligand>
</feature>
<evidence type="ECO:0000256" key="9">
    <source>
        <dbReference type="PIRNR" id="PIRNR000099"/>
    </source>
</evidence>
<feature type="binding site" evidence="8 13">
    <location>
        <position position="268"/>
    </location>
    <ligand>
        <name>Zn(2+)</name>
        <dbReference type="ChEBI" id="CHEBI:29105"/>
    </ligand>
</feature>
<comment type="function">
    <text evidence="1 8">Catalyzes the sequential NAD-dependent oxidations of L-histidinol to L-histidinaldehyde and then to L-histidine.</text>
</comment>
<dbReference type="SUPFAM" id="SSF53720">
    <property type="entry name" value="ALDH-like"/>
    <property type="match status" value="1"/>
</dbReference>
<dbReference type="RefSeq" id="WP_227019216.1">
    <property type="nucleotide sequence ID" value="NZ_JAGSND010000010.1"/>
</dbReference>
<dbReference type="PANTHER" id="PTHR21256:SF2">
    <property type="entry name" value="HISTIDINE BIOSYNTHESIS TRIFUNCTIONAL PROTEIN"/>
    <property type="match status" value="1"/>
</dbReference>
<evidence type="ECO:0000256" key="4">
    <source>
        <dbReference type="ARBA" id="ARBA00022723"/>
    </source>
</evidence>
<gene>
    <name evidence="8 15" type="primary">hisD</name>
    <name evidence="15" type="ORF">KCX82_14430</name>
</gene>
<dbReference type="InterPro" id="IPR012131">
    <property type="entry name" value="Hstdl_DH"/>
</dbReference>
<evidence type="ECO:0000256" key="5">
    <source>
        <dbReference type="ARBA" id="ARBA00022833"/>
    </source>
</evidence>
<accession>A0A8J7W4A4</accession>
<evidence type="ECO:0000256" key="8">
    <source>
        <dbReference type="HAMAP-Rule" id="MF_01024"/>
    </source>
</evidence>
<evidence type="ECO:0000313" key="15">
    <source>
        <dbReference type="EMBL" id="MBR0599083.1"/>
    </source>
</evidence>
<feature type="binding site" evidence="8 12">
    <location>
        <position position="243"/>
    </location>
    <ligand>
        <name>substrate</name>
    </ligand>
</feature>
<dbReference type="GO" id="GO:0004399">
    <property type="term" value="F:histidinol dehydrogenase activity"/>
    <property type="evidence" value="ECO:0007669"/>
    <property type="project" value="UniProtKB-UniRule"/>
</dbReference>
<name>A0A8J7W4A4_9FIRM</name>
<feature type="active site" description="Proton acceptor" evidence="8 10">
    <location>
        <position position="333"/>
    </location>
</feature>
<proteinExistence type="inferred from homology"/>
<dbReference type="FunFam" id="3.40.50.1980:FF:000001">
    <property type="entry name" value="Histidinol dehydrogenase"/>
    <property type="match status" value="1"/>
</dbReference>
<protein>
    <recommendedName>
        <fullName evidence="3 8">Histidinol dehydrogenase</fullName>
        <shortName evidence="8">HDH</shortName>
        <ecNumber evidence="3 8">1.1.1.23</ecNumber>
    </recommendedName>
</protein>
<dbReference type="InterPro" id="IPR016161">
    <property type="entry name" value="Ald_DH/histidinol_DH"/>
</dbReference>
<dbReference type="CDD" id="cd06572">
    <property type="entry name" value="Histidinol_dh"/>
    <property type="match status" value="1"/>
</dbReference>
<evidence type="ECO:0000256" key="6">
    <source>
        <dbReference type="ARBA" id="ARBA00023002"/>
    </source>
</evidence>
<dbReference type="GO" id="GO:0005829">
    <property type="term" value="C:cytosol"/>
    <property type="evidence" value="ECO:0007669"/>
    <property type="project" value="TreeGrafter"/>
</dbReference>
<sequence>MKVIYTDKQAEFQFLDEMNRRAGEVNFSVSESVLGILKDVSMKGDKAVREYGEKFDGACPASFEISKDEMKKAYDAADERFRNALIHAKENITRYHEQQVQKGYELKKENGVILGQIIRGLNRVGIYVPGGTAAYPSTVLMNAIPAKIAGVEEIIMVTPPLVEKDDTGNLTCRANPDILAAACLAGVDRVFLSGGAQAVAALTYGTESFPRVDKIVGPGNIYVATAKKLLFGQVDIDMIAGPSEILILADETANPRYLAADLMSQAEHDPLSSAVLLTRSEAIAKNTLNEIELQLKGLDRKDVIRQSLENCSAIMVCSGMEEMLELADLIAPEHLELMVKDPMDYVNKIKNAGSVFCGDYSPEPLGDYLAGTNHVLPTSGTARFSSPLGVYSFVKKMSYTCYTRDALAQDKDDIITIAEKEGLGAHANSVKVRFE</sequence>
<evidence type="ECO:0000256" key="2">
    <source>
        <dbReference type="ARBA" id="ARBA00010178"/>
    </source>
</evidence>
<dbReference type="GO" id="GO:0051287">
    <property type="term" value="F:NAD binding"/>
    <property type="evidence" value="ECO:0007669"/>
    <property type="project" value="InterPro"/>
</dbReference>
<feature type="binding site" evidence="8 12">
    <location>
        <position position="426"/>
    </location>
    <ligand>
        <name>substrate</name>
    </ligand>
</feature>
<dbReference type="FunFam" id="3.40.50.1980:FF:000026">
    <property type="entry name" value="Histidinol dehydrogenase"/>
    <property type="match status" value="1"/>
</dbReference>
<dbReference type="NCBIfam" id="TIGR00069">
    <property type="entry name" value="hisD"/>
    <property type="match status" value="1"/>
</dbReference>
<comment type="catalytic activity">
    <reaction evidence="7 8">
        <text>L-histidinol + 2 NAD(+) + H2O = L-histidine + 2 NADH + 3 H(+)</text>
        <dbReference type="Rhea" id="RHEA:20641"/>
        <dbReference type="ChEBI" id="CHEBI:15377"/>
        <dbReference type="ChEBI" id="CHEBI:15378"/>
        <dbReference type="ChEBI" id="CHEBI:57540"/>
        <dbReference type="ChEBI" id="CHEBI:57595"/>
        <dbReference type="ChEBI" id="CHEBI:57699"/>
        <dbReference type="ChEBI" id="CHEBI:57945"/>
        <dbReference type="EC" id="1.1.1.23"/>
    </reaction>
</comment>
<feature type="binding site" evidence="8 12">
    <location>
        <position position="265"/>
    </location>
    <ligand>
        <name>substrate</name>
    </ligand>
</feature>
<feature type="binding site" evidence="8 11">
    <location>
        <position position="220"/>
    </location>
    <ligand>
        <name>NAD(+)</name>
        <dbReference type="ChEBI" id="CHEBI:57540"/>
    </ligand>
</feature>
<dbReference type="GO" id="GO:0000105">
    <property type="term" value="P:L-histidine biosynthetic process"/>
    <property type="evidence" value="ECO:0007669"/>
    <property type="project" value="UniProtKB-UniRule"/>
</dbReference>
<feature type="binding site" evidence="8 12">
    <location>
        <position position="334"/>
    </location>
    <ligand>
        <name>substrate</name>
    </ligand>
</feature>
<keyword evidence="16" id="KW-1185">Reference proteome</keyword>
<evidence type="ECO:0000256" key="14">
    <source>
        <dbReference type="RuleBase" id="RU004175"/>
    </source>
</evidence>
<dbReference type="GO" id="GO:0008270">
    <property type="term" value="F:zinc ion binding"/>
    <property type="evidence" value="ECO:0007669"/>
    <property type="project" value="UniProtKB-UniRule"/>
</dbReference>
<dbReference type="InterPro" id="IPR022695">
    <property type="entry name" value="Histidinol_DH_monofunct"/>
</dbReference>
<comment type="similarity">
    <text evidence="2 8 9 14">Belongs to the histidinol dehydrogenase family.</text>
</comment>
<keyword evidence="4 8" id="KW-0479">Metal-binding</keyword>
<dbReference type="Pfam" id="PF00815">
    <property type="entry name" value="Histidinol_dh"/>
    <property type="match status" value="1"/>
</dbReference>
<feature type="binding site" evidence="8 12">
    <location>
        <position position="421"/>
    </location>
    <ligand>
        <name>substrate</name>
    </ligand>
</feature>
<dbReference type="InterPro" id="IPR001692">
    <property type="entry name" value="Histidinol_DH_CS"/>
</dbReference>
<keyword evidence="8" id="KW-0368">Histidine biosynthesis</keyword>
<comment type="cofactor">
    <cofactor evidence="8 13">
        <name>Zn(2+)</name>
        <dbReference type="ChEBI" id="CHEBI:29105"/>
    </cofactor>
    <text evidence="8 13">Binds 1 zinc ion per subunit.</text>
</comment>
<dbReference type="EC" id="1.1.1.23" evidence="3 8"/>
<keyword evidence="5 8" id="KW-0862">Zinc</keyword>
<organism evidence="15 16">
    <name type="scientific">Sinanaerobacter chloroacetimidivorans</name>
    <dbReference type="NCBI Taxonomy" id="2818044"/>
    <lineage>
        <taxon>Bacteria</taxon>
        <taxon>Bacillati</taxon>
        <taxon>Bacillota</taxon>
        <taxon>Clostridia</taxon>
        <taxon>Peptostreptococcales</taxon>
        <taxon>Anaerovoracaceae</taxon>
        <taxon>Sinanaerobacter</taxon>
    </lineage>
</organism>